<dbReference type="RefSeq" id="WP_013177567.1">
    <property type="nucleotide sequence ID" value="NC_014221.1"/>
</dbReference>
<dbReference type="InterPro" id="IPR006124">
    <property type="entry name" value="Metalloenzyme"/>
</dbReference>
<feature type="binding site" evidence="4">
    <location>
        <position position="322"/>
    </location>
    <ligand>
        <name>Mn(2+)</name>
        <dbReference type="ChEBI" id="CHEBI:29035"/>
        <label>1</label>
    </ligand>
</feature>
<dbReference type="GO" id="GO:0030145">
    <property type="term" value="F:manganese ion binding"/>
    <property type="evidence" value="ECO:0007669"/>
    <property type="project" value="UniProtKB-UniRule"/>
</dbReference>
<dbReference type="HOGENOM" id="CLU_053861_0_0_0"/>
<comment type="catalytic activity">
    <reaction evidence="4">
        <text>2-deoxy-alpha-D-ribose 1-phosphate = 2-deoxy-D-ribose 5-phosphate</text>
        <dbReference type="Rhea" id="RHEA:27658"/>
        <dbReference type="ChEBI" id="CHEBI:57259"/>
        <dbReference type="ChEBI" id="CHEBI:62877"/>
        <dbReference type="EC" id="5.4.2.7"/>
    </reaction>
</comment>
<dbReference type="GO" id="GO:0009117">
    <property type="term" value="P:nucleotide metabolic process"/>
    <property type="evidence" value="ECO:0007669"/>
    <property type="project" value="UniProtKB-UniRule"/>
</dbReference>
<dbReference type="SUPFAM" id="SSF143856">
    <property type="entry name" value="DeoB insert domain-like"/>
    <property type="match status" value="1"/>
</dbReference>
<dbReference type="EC" id="5.4.2.7" evidence="4 5"/>
<dbReference type="Pfam" id="PF01676">
    <property type="entry name" value="Metalloenzyme"/>
    <property type="match status" value="1"/>
</dbReference>
<proteinExistence type="inferred from homology"/>
<evidence type="ECO:0000313" key="9">
    <source>
        <dbReference type="Proteomes" id="UP000000379"/>
    </source>
</evidence>
<dbReference type="UniPathway" id="UPA00087">
    <property type="reaction ID" value="UER00173"/>
</dbReference>
<dbReference type="PANTHER" id="PTHR21110">
    <property type="entry name" value="PHOSPHOPENTOMUTASE"/>
    <property type="match status" value="1"/>
</dbReference>
<dbReference type="NCBIfam" id="TIGR01696">
    <property type="entry name" value="deoB"/>
    <property type="match status" value="1"/>
</dbReference>
<dbReference type="PIRSF" id="PIRSF001491">
    <property type="entry name" value="Ppentomutase"/>
    <property type="match status" value="1"/>
</dbReference>
<comment type="similarity">
    <text evidence="1 4">Belongs to the phosphopentomutase family.</text>
</comment>
<dbReference type="SUPFAM" id="SSF53649">
    <property type="entry name" value="Alkaline phosphatase-like"/>
    <property type="match status" value="1"/>
</dbReference>
<comment type="subcellular location">
    <subcellularLocation>
        <location evidence="4">Cytoplasm</location>
    </subcellularLocation>
</comment>
<evidence type="ECO:0000259" key="7">
    <source>
        <dbReference type="Pfam" id="PF01676"/>
    </source>
</evidence>
<dbReference type="GO" id="GO:0006018">
    <property type="term" value="P:2-deoxyribose 1-phosphate catabolic process"/>
    <property type="evidence" value="ECO:0007669"/>
    <property type="project" value="UniProtKB-UniRule"/>
</dbReference>
<comment type="function">
    <text evidence="4">Isomerase that catalyzes the conversion of deoxy-ribose 1-phosphate (dRib-1-P) and ribose 1-phosphate (Rib-1-P) to deoxy-ribose 5-phosphate (dRib-5-P) and ribose 5-phosphate (Rib-5-P), respectively.</text>
</comment>
<dbReference type="HAMAP" id="MF_00740">
    <property type="entry name" value="Phosphopentomut"/>
    <property type="match status" value="1"/>
</dbReference>
<dbReference type="GO" id="GO:0000287">
    <property type="term" value="F:magnesium ion binding"/>
    <property type="evidence" value="ECO:0007669"/>
    <property type="project" value="UniProtKB-UniRule"/>
</dbReference>
<dbReference type="GO" id="GO:0008973">
    <property type="term" value="F:phosphopentomutase activity"/>
    <property type="evidence" value="ECO:0007669"/>
    <property type="project" value="UniProtKB-UniRule"/>
</dbReference>
<dbReference type="GO" id="GO:0043094">
    <property type="term" value="P:metabolic compound salvage"/>
    <property type="evidence" value="ECO:0007669"/>
    <property type="project" value="UniProtKB-UniRule"/>
</dbReference>
<dbReference type="InterPro" id="IPR017850">
    <property type="entry name" value="Alkaline_phosphatase_core_sf"/>
</dbReference>
<gene>
    <name evidence="4" type="primary">deoB</name>
    <name evidence="8" type="ordered locus">Trad_1069</name>
</gene>
<feature type="binding site" evidence="4">
    <location>
        <position position="280"/>
    </location>
    <ligand>
        <name>Mn(2+)</name>
        <dbReference type="ChEBI" id="CHEBI:29035"/>
        <label>2</label>
    </ligand>
</feature>
<reference evidence="8 9" key="2">
    <citation type="journal article" date="2011" name="Stand. Genomic Sci.">
        <title>Complete genome sequence of Truepera radiovictrix type strain (RQ-24).</title>
        <authorList>
            <person name="Ivanova N."/>
            <person name="Rohde C."/>
            <person name="Munk C."/>
            <person name="Nolan M."/>
            <person name="Lucas S."/>
            <person name="Del Rio T.G."/>
            <person name="Tice H."/>
            <person name="Deshpande S."/>
            <person name="Cheng J.F."/>
            <person name="Tapia R."/>
            <person name="Han C."/>
            <person name="Goodwin L."/>
            <person name="Pitluck S."/>
            <person name="Liolios K."/>
            <person name="Mavromatis K."/>
            <person name="Mikhailova N."/>
            <person name="Pati A."/>
            <person name="Chen A."/>
            <person name="Palaniappan K."/>
            <person name="Land M."/>
            <person name="Hauser L."/>
            <person name="Chang Y.J."/>
            <person name="Jeffries C.D."/>
            <person name="Brambilla E."/>
            <person name="Rohde M."/>
            <person name="Goker M."/>
            <person name="Tindall B.J."/>
            <person name="Woyke T."/>
            <person name="Bristow J."/>
            <person name="Eisen J.A."/>
            <person name="Markowitz V."/>
            <person name="Hugenholtz P."/>
            <person name="Kyrpides N.C."/>
            <person name="Klenk H.P."/>
            <person name="Lapidus A."/>
        </authorList>
    </citation>
    <scope>NUCLEOTIDE SEQUENCE [LARGE SCALE GENOMIC DNA]</scope>
    <source>
        <strain evidence="9">DSM 17093 / CIP 108686 / LMG 22925 / RQ-24</strain>
    </source>
</reference>
<dbReference type="AlphaFoldDB" id="D7CVG8"/>
<dbReference type="NCBIfam" id="NF003766">
    <property type="entry name" value="PRK05362.1"/>
    <property type="match status" value="1"/>
</dbReference>
<dbReference type="Proteomes" id="UP000000379">
    <property type="component" value="Chromosome"/>
</dbReference>
<dbReference type="GO" id="GO:0005829">
    <property type="term" value="C:cytosol"/>
    <property type="evidence" value="ECO:0007669"/>
    <property type="project" value="TreeGrafter"/>
</dbReference>
<dbReference type="OrthoDB" id="9769930at2"/>
<dbReference type="InterPro" id="IPR010045">
    <property type="entry name" value="DeoB"/>
</dbReference>
<keyword evidence="4" id="KW-0963">Cytoplasm</keyword>
<feature type="domain" description="Metalloenzyme" evidence="7">
    <location>
        <begin position="1"/>
        <end position="371"/>
    </location>
</feature>
<protein>
    <recommendedName>
        <fullName evidence="4 5">Phosphopentomutase</fullName>
        <ecNumber evidence="4 5">5.4.2.7</ecNumber>
    </recommendedName>
    <alternativeName>
        <fullName evidence="4">Phosphodeoxyribomutase</fullName>
    </alternativeName>
</protein>
<keyword evidence="2 4" id="KW-0479">Metal-binding</keyword>
<keyword evidence="9" id="KW-1185">Reference proteome</keyword>
<dbReference type="STRING" id="649638.Trad_1069"/>
<accession>D7CVG8</accession>
<comment type="cofactor">
    <cofactor evidence="4">
        <name>Mn(2+)</name>
        <dbReference type="ChEBI" id="CHEBI:29035"/>
    </cofactor>
    <text evidence="4">Binds 2 manganese ions.</text>
</comment>
<keyword evidence="4 8" id="KW-0413">Isomerase</keyword>
<keyword evidence="3 4" id="KW-0464">Manganese</keyword>
<reference evidence="9" key="1">
    <citation type="submission" date="2010-05" db="EMBL/GenBank/DDBJ databases">
        <title>The complete genome of Truepera radiovictris DSM 17093.</title>
        <authorList>
            <consortium name="US DOE Joint Genome Institute (JGI-PGF)"/>
            <person name="Lucas S."/>
            <person name="Copeland A."/>
            <person name="Lapidus A."/>
            <person name="Glavina del Rio T."/>
            <person name="Dalin E."/>
            <person name="Tice H."/>
            <person name="Bruce D."/>
            <person name="Goodwin L."/>
            <person name="Pitluck S."/>
            <person name="Kyrpides N."/>
            <person name="Mavromatis K."/>
            <person name="Ovchinnikova G."/>
            <person name="Munk A.C."/>
            <person name="Detter J.C."/>
            <person name="Han C."/>
            <person name="Tapia R."/>
            <person name="Land M."/>
            <person name="Hauser L."/>
            <person name="Markowitz V."/>
            <person name="Cheng J.-F."/>
            <person name="Hugenholtz P."/>
            <person name="Woyke T."/>
            <person name="Wu D."/>
            <person name="Tindall B."/>
            <person name="Pomrenke H.G."/>
            <person name="Brambilla E."/>
            <person name="Klenk H.-P."/>
            <person name="Eisen J.A."/>
        </authorList>
    </citation>
    <scope>NUCLEOTIDE SEQUENCE [LARGE SCALE GENOMIC DNA]</scope>
    <source>
        <strain evidence="9">DSM 17093 / CIP 108686 / LMG 22925 / RQ-24</strain>
    </source>
</reference>
<evidence type="ECO:0000313" key="8">
    <source>
        <dbReference type="EMBL" id="ADI14196.1"/>
    </source>
</evidence>
<feature type="binding site" evidence="4">
    <location>
        <position position="321"/>
    </location>
    <ligand>
        <name>Mn(2+)</name>
        <dbReference type="ChEBI" id="CHEBI:29035"/>
        <label>1</label>
    </ligand>
</feature>
<dbReference type="CDD" id="cd16009">
    <property type="entry name" value="PPM"/>
    <property type="match status" value="1"/>
</dbReference>
<feature type="binding site" evidence="4">
    <location>
        <position position="285"/>
    </location>
    <ligand>
        <name>Mn(2+)</name>
        <dbReference type="ChEBI" id="CHEBI:29035"/>
        <label>2</label>
    </ligand>
</feature>
<evidence type="ECO:0000256" key="1">
    <source>
        <dbReference type="ARBA" id="ARBA00010373"/>
    </source>
</evidence>
<dbReference type="PANTHER" id="PTHR21110:SF0">
    <property type="entry name" value="PHOSPHOPENTOMUTASE"/>
    <property type="match status" value="1"/>
</dbReference>
<feature type="binding site" evidence="4">
    <location>
        <position position="333"/>
    </location>
    <ligand>
        <name>Mn(2+)</name>
        <dbReference type="ChEBI" id="CHEBI:29035"/>
        <label>2</label>
    </ligand>
</feature>
<evidence type="ECO:0000256" key="5">
    <source>
        <dbReference type="NCBIfam" id="TIGR01696"/>
    </source>
</evidence>
<name>D7CVG8_TRURR</name>
<dbReference type="EMBL" id="CP002049">
    <property type="protein sequence ID" value="ADI14196.1"/>
    <property type="molecule type" value="Genomic_DNA"/>
</dbReference>
<feature type="binding site" evidence="4">
    <location>
        <position position="9"/>
    </location>
    <ligand>
        <name>Mn(2+)</name>
        <dbReference type="ChEBI" id="CHEBI:29035"/>
        <label>1</label>
    </ligand>
</feature>
<evidence type="ECO:0000256" key="6">
    <source>
        <dbReference type="SAM" id="MobiDB-lite"/>
    </source>
</evidence>
<comment type="catalytic activity">
    <reaction evidence="4">
        <text>alpha-D-ribose 1-phosphate = D-ribose 5-phosphate</text>
        <dbReference type="Rhea" id="RHEA:18793"/>
        <dbReference type="ChEBI" id="CHEBI:57720"/>
        <dbReference type="ChEBI" id="CHEBI:78346"/>
        <dbReference type="EC" id="5.4.2.7"/>
    </reaction>
</comment>
<organism evidence="8 9">
    <name type="scientific">Truepera radiovictrix (strain DSM 17093 / CIP 108686 / LMG 22925 / RQ-24)</name>
    <dbReference type="NCBI Taxonomy" id="649638"/>
    <lineage>
        <taxon>Bacteria</taxon>
        <taxon>Thermotogati</taxon>
        <taxon>Deinococcota</taxon>
        <taxon>Deinococci</taxon>
        <taxon>Trueperales</taxon>
        <taxon>Trueperaceae</taxon>
        <taxon>Truepera</taxon>
    </lineage>
</organism>
<evidence type="ECO:0000256" key="3">
    <source>
        <dbReference type="ARBA" id="ARBA00023211"/>
    </source>
</evidence>
<evidence type="ECO:0000256" key="4">
    <source>
        <dbReference type="HAMAP-Rule" id="MF_00740"/>
    </source>
</evidence>
<dbReference type="GO" id="GO:0006015">
    <property type="term" value="P:5-phosphoribose 1-diphosphate biosynthetic process"/>
    <property type="evidence" value="ECO:0007669"/>
    <property type="project" value="UniProtKB-UniPathway"/>
</dbReference>
<comment type="pathway">
    <text evidence="4">Carbohydrate degradation; 2-deoxy-D-ribose 1-phosphate degradation; D-glyceraldehyde 3-phosphate and acetaldehyde from 2-deoxy-alpha-D-ribose 1-phosphate: step 1/2.</text>
</comment>
<dbReference type="KEGG" id="tra:Trad_1069"/>
<dbReference type="Gene3D" id="3.40.720.10">
    <property type="entry name" value="Alkaline Phosphatase, subunit A"/>
    <property type="match status" value="1"/>
</dbReference>
<dbReference type="InterPro" id="IPR024052">
    <property type="entry name" value="Phosphopentomutase_DeoB_cap_sf"/>
</dbReference>
<dbReference type="eggNOG" id="COG1015">
    <property type="taxonomic scope" value="Bacteria"/>
</dbReference>
<sequence length="388" mass="40663">MTVTVIVLDSVGVGALPDADAFGDAGAHTLDHTLQRAGTALPNLSALGLGNVEGVGALPPSPTPKASYGRLAERSPGKDTTTGHWEFMGVVLEHPFCTFERFPEGVMAAFDARTGRGHLGNRPASGTAILDELGAAHLETGDPIVYTSADSVFQVAAHTDRVPLQTLYGWCEAAREILRGEHAVARVIARPFTGVPGAFRRLGEARKDFSLAPPHPTVLDALKGAGRAVVGIGKIPDIYAHRGFTQEVPTDSNEDGVDKTLRAMAARPDGLVMCNLVEFDSLYGHRRDPRGYARALAAFDARLPELLAATHPGDWLLLTSDHGNDPTHAGTDHTREYGFVLAYSPGAPGGALGTRGSFADLGATVAELLGVPWSGAGSSFAAALTPRA</sequence>
<evidence type="ECO:0000256" key="2">
    <source>
        <dbReference type="ARBA" id="ARBA00022723"/>
    </source>
</evidence>
<dbReference type="Gene3D" id="3.30.70.1250">
    <property type="entry name" value="Phosphopentomutase"/>
    <property type="match status" value="1"/>
</dbReference>
<feature type="region of interest" description="Disordered" evidence="6">
    <location>
        <begin position="58"/>
        <end position="79"/>
    </location>
</feature>